<reference evidence="8 9" key="1">
    <citation type="submission" date="2015-07" db="EMBL/GenBank/DDBJ databases">
        <title>Whole genome sequence of Thermanaerothrix daxensis DSM 23592.</title>
        <authorList>
            <person name="Hemp J."/>
            <person name="Ward L.M."/>
            <person name="Pace L.A."/>
            <person name="Fischer W.W."/>
        </authorList>
    </citation>
    <scope>NUCLEOTIDE SEQUENCE [LARGE SCALE GENOMIC DNA]</scope>
    <source>
        <strain evidence="8 9">GNS-1</strain>
    </source>
</reference>
<keyword evidence="9" id="KW-1185">Reference proteome</keyword>
<dbReference type="PRINTS" id="PR00973">
    <property type="entry name" value="RIBOSOMALS17"/>
</dbReference>
<comment type="function">
    <text evidence="6">One of the primary rRNA binding proteins, it binds specifically to the 5'-end of 16S ribosomal RNA.</text>
</comment>
<dbReference type="EMBL" id="LGKO01000002">
    <property type="protein sequence ID" value="KPL84087.1"/>
    <property type="molecule type" value="Genomic_DNA"/>
</dbReference>
<evidence type="ECO:0000256" key="1">
    <source>
        <dbReference type="ARBA" id="ARBA00010254"/>
    </source>
</evidence>
<dbReference type="STRING" id="869279.SE15_02580"/>
<keyword evidence="2 6" id="KW-0699">rRNA-binding</keyword>
<dbReference type="Proteomes" id="UP000050544">
    <property type="component" value="Unassembled WGS sequence"/>
</dbReference>
<evidence type="ECO:0000313" key="8">
    <source>
        <dbReference type="EMBL" id="KPL84087.1"/>
    </source>
</evidence>
<dbReference type="RefSeq" id="WP_054520531.1">
    <property type="nucleotide sequence ID" value="NZ_LGKO01000002.1"/>
</dbReference>
<dbReference type="GO" id="GO:0006412">
    <property type="term" value="P:translation"/>
    <property type="evidence" value="ECO:0007669"/>
    <property type="project" value="UniProtKB-UniRule"/>
</dbReference>
<evidence type="ECO:0000256" key="5">
    <source>
        <dbReference type="ARBA" id="ARBA00023274"/>
    </source>
</evidence>
<gene>
    <name evidence="6" type="primary">rpsQ</name>
    <name evidence="8" type="ORF">SE15_02580</name>
</gene>
<dbReference type="PANTHER" id="PTHR10744:SF1">
    <property type="entry name" value="SMALL RIBOSOMAL SUBUNIT PROTEIN US17M"/>
    <property type="match status" value="1"/>
</dbReference>
<dbReference type="PANTHER" id="PTHR10744">
    <property type="entry name" value="40S RIBOSOMAL PROTEIN S11 FAMILY MEMBER"/>
    <property type="match status" value="1"/>
</dbReference>
<dbReference type="GO" id="GO:0019843">
    <property type="term" value="F:rRNA binding"/>
    <property type="evidence" value="ECO:0007669"/>
    <property type="project" value="UniProtKB-UniRule"/>
</dbReference>
<dbReference type="SUPFAM" id="SSF50249">
    <property type="entry name" value="Nucleic acid-binding proteins"/>
    <property type="match status" value="1"/>
</dbReference>
<name>A0A0P6Y3U7_9CHLR</name>
<dbReference type="AlphaFoldDB" id="A0A0P6Y3U7"/>
<dbReference type="InterPro" id="IPR019984">
    <property type="entry name" value="Ribosomal_uS17_bact/chlr"/>
</dbReference>
<dbReference type="OrthoDB" id="9811714at2"/>
<dbReference type="NCBIfam" id="NF004123">
    <property type="entry name" value="PRK05610.1"/>
    <property type="match status" value="1"/>
</dbReference>
<dbReference type="InterPro" id="IPR000266">
    <property type="entry name" value="Ribosomal_uS17"/>
</dbReference>
<sequence>MNKRRRLTGVVTSNKMMKTVVVEISRTYRHPLYKKVVHSSKRVKAHDTLGCQIGDEVVIVESRPLSREKRWVVEAILKREGKPVVEIQDAAGEGV</sequence>
<dbReference type="GO" id="GO:0022627">
    <property type="term" value="C:cytosolic small ribosomal subunit"/>
    <property type="evidence" value="ECO:0007669"/>
    <property type="project" value="UniProtKB-UniRule"/>
</dbReference>
<dbReference type="InterPro" id="IPR019979">
    <property type="entry name" value="Ribosomal_uS17_CS"/>
</dbReference>
<dbReference type="InterPro" id="IPR012340">
    <property type="entry name" value="NA-bd_OB-fold"/>
</dbReference>
<proteinExistence type="inferred from homology"/>
<dbReference type="HAMAP" id="MF_01345_B">
    <property type="entry name" value="Ribosomal_uS17_B"/>
    <property type="match status" value="1"/>
</dbReference>
<keyword evidence="4 6" id="KW-0689">Ribosomal protein</keyword>
<dbReference type="CDD" id="cd00364">
    <property type="entry name" value="Ribosomal_uS17"/>
    <property type="match status" value="1"/>
</dbReference>
<protein>
    <recommendedName>
        <fullName evidence="6">Small ribosomal subunit protein uS17</fullName>
    </recommendedName>
</protein>
<organism evidence="8 9">
    <name type="scientific">Thermanaerothrix daxensis</name>
    <dbReference type="NCBI Taxonomy" id="869279"/>
    <lineage>
        <taxon>Bacteria</taxon>
        <taxon>Bacillati</taxon>
        <taxon>Chloroflexota</taxon>
        <taxon>Anaerolineae</taxon>
        <taxon>Anaerolineales</taxon>
        <taxon>Anaerolineaceae</taxon>
        <taxon>Thermanaerothrix</taxon>
    </lineage>
</organism>
<dbReference type="GO" id="GO:0003735">
    <property type="term" value="F:structural constituent of ribosome"/>
    <property type="evidence" value="ECO:0007669"/>
    <property type="project" value="UniProtKB-UniRule"/>
</dbReference>
<comment type="caution">
    <text evidence="8">The sequence shown here is derived from an EMBL/GenBank/DDBJ whole genome shotgun (WGS) entry which is preliminary data.</text>
</comment>
<dbReference type="NCBIfam" id="TIGR03635">
    <property type="entry name" value="uS17_bact"/>
    <property type="match status" value="1"/>
</dbReference>
<evidence type="ECO:0000256" key="7">
    <source>
        <dbReference type="RuleBase" id="RU003872"/>
    </source>
</evidence>
<keyword evidence="5 6" id="KW-0687">Ribonucleoprotein</keyword>
<evidence type="ECO:0000256" key="4">
    <source>
        <dbReference type="ARBA" id="ARBA00022980"/>
    </source>
</evidence>
<comment type="similarity">
    <text evidence="1 6 7">Belongs to the universal ribosomal protein uS17 family.</text>
</comment>
<keyword evidence="3 6" id="KW-0694">RNA-binding</keyword>
<evidence type="ECO:0000256" key="3">
    <source>
        <dbReference type="ARBA" id="ARBA00022884"/>
    </source>
</evidence>
<evidence type="ECO:0000313" key="9">
    <source>
        <dbReference type="Proteomes" id="UP000050544"/>
    </source>
</evidence>
<accession>A0A0P6Y3U7</accession>
<dbReference type="Pfam" id="PF00366">
    <property type="entry name" value="Ribosomal_S17"/>
    <property type="match status" value="1"/>
</dbReference>
<evidence type="ECO:0000256" key="2">
    <source>
        <dbReference type="ARBA" id="ARBA00022730"/>
    </source>
</evidence>
<evidence type="ECO:0000256" key="6">
    <source>
        <dbReference type="HAMAP-Rule" id="MF_01345"/>
    </source>
</evidence>
<dbReference type="PROSITE" id="PS00056">
    <property type="entry name" value="RIBOSOMAL_S17"/>
    <property type="match status" value="1"/>
</dbReference>
<comment type="subunit">
    <text evidence="6">Part of the 30S ribosomal subunit.</text>
</comment>
<dbReference type="Gene3D" id="2.40.50.140">
    <property type="entry name" value="Nucleic acid-binding proteins"/>
    <property type="match status" value="1"/>
</dbReference>